<dbReference type="FunFam" id="3.10.10.10:FF:000007">
    <property type="entry name" value="Retrovirus-related Pol polyprotein from transposon 17.6-like Protein"/>
    <property type="match status" value="1"/>
</dbReference>
<dbReference type="InterPro" id="IPR043128">
    <property type="entry name" value="Rev_trsase/Diguanyl_cyclase"/>
</dbReference>
<feature type="domain" description="Reverse transcriptase" evidence="8">
    <location>
        <begin position="2"/>
        <end position="88"/>
    </location>
</feature>
<evidence type="ECO:0000256" key="6">
    <source>
        <dbReference type="ARBA" id="ARBA00022801"/>
    </source>
</evidence>
<dbReference type="InterPro" id="IPR043502">
    <property type="entry name" value="DNA/RNA_pol_sf"/>
</dbReference>
<name>A0A392R6T0_9FABA</name>
<sequence>MCVDYRALNKVTIPDKFPIPVIDELLDELHGAQFFTKLDLKSGYHQVRVKPEDVHKTAFRTHEGHYEYLVMPFGLMNAPSTFQSLMNE</sequence>
<dbReference type="EMBL" id="LXQA010191318">
    <property type="protein sequence ID" value="MCI31939.1"/>
    <property type="molecule type" value="Genomic_DNA"/>
</dbReference>
<dbReference type="InterPro" id="IPR000477">
    <property type="entry name" value="RT_dom"/>
</dbReference>
<dbReference type="CDD" id="cd01647">
    <property type="entry name" value="RT_LTR"/>
    <property type="match status" value="1"/>
</dbReference>
<evidence type="ECO:0000256" key="1">
    <source>
        <dbReference type="ARBA" id="ARBA00022670"/>
    </source>
</evidence>
<dbReference type="GO" id="GO:0006508">
    <property type="term" value="P:proteolysis"/>
    <property type="evidence" value="ECO:0007669"/>
    <property type="project" value="UniProtKB-KW"/>
</dbReference>
<dbReference type="GO" id="GO:0008233">
    <property type="term" value="F:peptidase activity"/>
    <property type="evidence" value="ECO:0007669"/>
    <property type="project" value="UniProtKB-KW"/>
</dbReference>
<evidence type="ECO:0000259" key="8">
    <source>
        <dbReference type="Pfam" id="PF00078"/>
    </source>
</evidence>
<keyword evidence="4" id="KW-0540">Nuclease</keyword>
<dbReference type="AlphaFoldDB" id="A0A392R6T0"/>
<proteinExistence type="predicted"/>
<reference evidence="9 10" key="1">
    <citation type="journal article" date="2018" name="Front. Plant Sci.">
        <title>Red Clover (Trifolium pratense) and Zigzag Clover (T. medium) - A Picture of Genomic Similarities and Differences.</title>
        <authorList>
            <person name="Dluhosova J."/>
            <person name="Istvanek J."/>
            <person name="Nedelnik J."/>
            <person name="Repkova J."/>
        </authorList>
    </citation>
    <scope>NUCLEOTIDE SEQUENCE [LARGE SCALE GENOMIC DNA]</scope>
    <source>
        <strain evidence="10">cv. 10/8</strain>
        <tissue evidence="9">Leaf</tissue>
    </source>
</reference>
<keyword evidence="3" id="KW-0548">Nucleotidyltransferase</keyword>
<keyword evidence="5" id="KW-0255">Endonuclease</keyword>
<keyword evidence="7 9" id="KW-0695">RNA-directed DNA polymerase</keyword>
<dbReference type="InterPro" id="IPR053134">
    <property type="entry name" value="RNA-dir_DNA_polymerase"/>
</dbReference>
<evidence type="ECO:0000256" key="4">
    <source>
        <dbReference type="ARBA" id="ARBA00022722"/>
    </source>
</evidence>
<evidence type="ECO:0000256" key="3">
    <source>
        <dbReference type="ARBA" id="ARBA00022695"/>
    </source>
</evidence>
<evidence type="ECO:0000256" key="5">
    <source>
        <dbReference type="ARBA" id="ARBA00022759"/>
    </source>
</evidence>
<feature type="non-terminal residue" evidence="9">
    <location>
        <position position="88"/>
    </location>
</feature>
<keyword evidence="2" id="KW-0808">Transferase</keyword>
<keyword evidence="10" id="KW-1185">Reference proteome</keyword>
<dbReference type="PANTHER" id="PTHR24559">
    <property type="entry name" value="TRANSPOSON TY3-I GAG-POL POLYPROTEIN"/>
    <property type="match status" value="1"/>
</dbReference>
<dbReference type="PANTHER" id="PTHR24559:SF441">
    <property type="entry name" value="NUCLEOTIDYLTRANSFERASE, RIBONUCLEASE H"/>
    <property type="match status" value="1"/>
</dbReference>
<evidence type="ECO:0000313" key="10">
    <source>
        <dbReference type="Proteomes" id="UP000265520"/>
    </source>
</evidence>
<dbReference type="GO" id="GO:0003964">
    <property type="term" value="F:RNA-directed DNA polymerase activity"/>
    <property type="evidence" value="ECO:0007669"/>
    <property type="project" value="UniProtKB-KW"/>
</dbReference>
<dbReference type="Pfam" id="PF00078">
    <property type="entry name" value="RVT_1"/>
    <property type="match status" value="1"/>
</dbReference>
<evidence type="ECO:0000313" key="9">
    <source>
        <dbReference type="EMBL" id="MCI31939.1"/>
    </source>
</evidence>
<organism evidence="9 10">
    <name type="scientific">Trifolium medium</name>
    <dbReference type="NCBI Taxonomy" id="97028"/>
    <lineage>
        <taxon>Eukaryota</taxon>
        <taxon>Viridiplantae</taxon>
        <taxon>Streptophyta</taxon>
        <taxon>Embryophyta</taxon>
        <taxon>Tracheophyta</taxon>
        <taxon>Spermatophyta</taxon>
        <taxon>Magnoliopsida</taxon>
        <taxon>eudicotyledons</taxon>
        <taxon>Gunneridae</taxon>
        <taxon>Pentapetalae</taxon>
        <taxon>rosids</taxon>
        <taxon>fabids</taxon>
        <taxon>Fabales</taxon>
        <taxon>Fabaceae</taxon>
        <taxon>Papilionoideae</taxon>
        <taxon>50 kb inversion clade</taxon>
        <taxon>NPAAA clade</taxon>
        <taxon>Hologalegina</taxon>
        <taxon>IRL clade</taxon>
        <taxon>Trifolieae</taxon>
        <taxon>Trifolium</taxon>
    </lineage>
</organism>
<accession>A0A392R6T0</accession>
<comment type="caution">
    <text evidence="9">The sequence shown here is derived from an EMBL/GenBank/DDBJ whole genome shotgun (WGS) entry which is preliminary data.</text>
</comment>
<dbReference type="Gene3D" id="3.10.10.10">
    <property type="entry name" value="HIV Type 1 Reverse Transcriptase, subunit A, domain 1"/>
    <property type="match status" value="1"/>
</dbReference>
<dbReference type="GO" id="GO:0004519">
    <property type="term" value="F:endonuclease activity"/>
    <property type="evidence" value="ECO:0007669"/>
    <property type="project" value="UniProtKB-KW"/>
</dbReference>
<protein>
    <submittedName>
        <fullName evidence="9">RNA-directed DNA polymerase (Reverse transcriptase)</fullName>
    </submittedName>
</protein>
<dbReference type="SUPFAM" id="SSF56672">
    <property type="entry name" value="DNA/RNA polymerases"/>
    <property type="match status" value="1"/>
</dbReference>
<evidence type="ECO:0000256" key="2">
    <source>
        <dbReference type="ARBA" id="ARBA00022679"/>
    </source>
</evidence>
<dbReference type="Proteomes" id="UP000265520">
    <property type="component" value="Unassembled WGS sequence"/>
</dbReference>
<keyword evidence="1" id="KW-0645">Protease</keyword>
<keyword evidence="6" id="KW-0378">Hydrolase</keyword>
<dbReference type="Gene3D" id="3.30.70.270">
    <property type="match status" value="1"/>
</dbReference>
<evidence type="ECO:0000256" key="7">
    <source>
        <dbReference type="ARBA" id="ARBA00022918"/>
    </source>
</evidence>